<name>A0A3R7PYC2_PENVA</name>
<keyword evidence="1" id="KW-0472">Membrane</keyword>
<proteinExistence type="predicted"/>
<dbReference type="AlphaFoldDB" id="A0A3R7PYC2"/>
<reference evidence="2 3" key="1">
    <citation type="submission" date="2018-04" db="EMBL/GenBank/DDBJ databases">
        <authorList>
            <person name="Zhang X."/>
            <person name="Yuan J."/>
            <person name="Li F."/>
            <person name="Xiang J."/>
        </authorList>
    </citation>
    <scope>NUCLEOTIDE SEQUENCE [LARGE SCALE GENOMIC DNA]</scope>
    <source>
        <tissue evidence="2">Muscle</tissue>
    </source>
</reference>
<keyword evidence="3" id="KW-1185">Reference proteome</keyword>
<reference evidence="2 3" key="2">
    <citation type="submission" date="2019-01" db="EMBL/GenBank/DDBJ databases">
        <title>The decoding of complex shrimp genome reveals the adaptation for benthos swimmer, frequently molting mechanism and breeding impact on genome.</title>
        <authorList>
            <person name="Sun Y."/>
            <person name="Gao Y."/>
            <person name="Yu Y."/>
        </authorList>
    </citation>
    <scope>NUCLEOTIDE SEQUENCE [LARGE SCALE GENOMIC DNA]</scope>
    <source>
        <tissue evidence="2">Muscle</tissue>
    </source>
</reference>
<keyword evidence="1" id="KW-0812">Transmembrane</keyword>
<feature type="transmembrane region" description="Helical" evidence="1">
    <location>
        <begin position="165"/>
        <end position="187"/>
    </location>
</feature>
<feature type="transmembrane region" description="Helical" evidence="1">
    <location>
        <begin position="139"/>
        <end position="159"/>
    </location>
</feature>
<gene>
    <name evidence="2" type="ORF">C7M84_000378</name>
</gene>
<protein>
    <submittedName>
        <fullName evidence="2">Uncharacterized protein</fullName>
    </submittedName>
</protein>
<keyword evidence="1" id="KW-1133">Transmembrane helix</keyword>
<feature type="transmembrane region" description="Helical" evidence="1">
    <location>
        <begin position="105"/>
        <end position="127"/>
    </location>
</feature>
<accession>A0A3R7PYC2</accession>
<organism evidence="2 3">
    <name type="scientific">Penaeus vannamei</name>
    <name type="common">Whiteleg shrimp</name>
    <name type="synonym">Litopenaeus vannamei</name>
    <dbReference type="NCBI Taxonomy" id="6689"/>
    <lineage>
        <taxon>Eukaryota</taxon>
        <taxon>Metazoa</taxon>
        <taxon>Ecdysozoa</taxon>
        <taxon>Arthropoda</taxon>
        <taxon>Crustacea</taxon>
        <taxon>Multicrustacea</taxon>
        <taxon>Malacostraca</taxon>
        <taxon>Eumalacostraca</taxon>
        <taxon>Eucarida</taxon>
        <taxon>Decapoda</taxon>
        <taxon>Dendrobranchiata</taxon>
        <taxon>Penaeoidea</taxon>
        <taxon>Penaeidae</taxon>
        <taxon>Penaeus</taxon>
    </lineage>
</organism>
<evidence type="ECO:0000313" key="2">
    <source>
        <dbReference type="EMBL" id="ROT80864.1"/>
    </source>
</evidence>
<dbReference type="EMBL" id="QCYY01001055">
    <property type="protein sequence ID" value="ROT80864.1"/>
    <property type="molecule type" value="Genomic_DNA"/>
</dbReference>
<comment type="caution">
    <text evidence="2">The sequence shown here is derived from an EMBL/GenBank/DDBJ whole genome shotgun (WGS) entry which is preliminary data.</text>
</comment>
<dbReference type="Proteomes" id="UP000283509">
    <property type="component" value="Unassembled WGS sequence"/>
</dbReference>
<evidence type="ECO:0000256" key="1">
    <source>
        <dbReference type="SAM" id="Phobius"/>
    </source>
</evidence>
<sequence>MFSVHVASQSRVPLFLLQATAGWLEPQENRQDENGLFTSSLRLRFSLLPRLLEEGDLRVLCVAEIEGVYREASEEMLLISPRYQASVREGGAAVGTPPHPCHAGLLALLTLLVSLPPAPAMTISFFHESLPEPQALDSILYYQSYPASCFLSCLSFIFWTHSPAALVSFFVTLPSLPFIFRLLNVLFRCSRLLLRHPAFSPVHLSSHERILLLLSSPSSSCLFSRSSVTSRTYSSAALVSFVTLPSLPSIFHLLNVLFCCSPLSQPPSSPPPL</sequence>
<evidence type="ECO:0000313" key="3">
    <source>
        <dbReference type="Proteomes" id="UP000283509"/>
    </source>
</evidence>